<proteinExistence type="predicted"/>
<sequence length="103" mass="10742">MTAAAAAAAAATGRRIDGRLYYKVADAHLTCLTKRLMAHTALHAGGLVADEGIDEGGAERSRCHPCTFLTDPRAGLAPHLQSRLTPNPKRCLGSFAESGITNG</sequence>
<name>A0AA37H386_9PEZI</name>
<keyword evidence="2" id="KW-1185">Reference proteome</keyword>
<comment type="caution">
    <text evidence="1">The sequence shown here is derived from an EMBL/GenBank/DDBJ whole genome shotgun (WGS) entry which is preliminary data.</text>
</comment>
<dbReference type="Proteomes" id="UP001055172">
    <property type="component" value="Unassembled WGS sequence"/>
</dbReference>
<evidence type="ECO:0000313" key="2">
    <source>
        <dbReference type="Proteomes" id="UP001055172"/>
    </source>
</evidence>
<gene>
    <name evidence="1" type="ORF">ColLi_13920</name>
</gene>
<protein>
    <submittedName>
        <fullName evidence="1">Uncharacterized protein</fullName>
    </submittedName>
</protein>
<reference evidence="1 2" key="1">
    <citation type="submission" date="2021-07" db="EMBL/GenBank/DDBJ databases">
        <title>Genome data of Colletotrichum spaethianum.</title>
        <authorList>
            <person name="Utami Y.D."/>
            <person name="Hiruma K."/>
        </authorList>
    </citation>
    <scope>NUCLEOTIDE SEQUENCE [LARGE SCALE GENOMIC DNA]</scope>
    <source>
        <strain evidence="1 2">MAFF 242679</strain>
    </source>
</reference>
<dbReference type="AlphaFoldDB" id="A0AA37H386"/>
<dbReference type="EMBL" id="BPPX01000068">
    <property type="protein sequence ID" value="GJC91082.1"/>
    <property type="molecule type" value="Genomic_DNA"/>
</dbReference>
<organism evidence="1 2">
    <name type="scientific">Colletotrichum liriopes</name>
    <dbReference type="NCBI Taxonomy" id="708192"/>
    <lineage>
        <taxon>Eukaryota</taxon>
        <taxon>Fungi</taxon>
        <taxon>Dikarya</taxon>
        <taxon>Ascomycota</taxon>
        <taxon>Pezizomycotina</taxon>
        <taxon>Sordariomycetes</taxon>
        <taxon>Hypocreomycetidae</taxon>
        <taxon>Glomerellales</taxon>
        <taxon>Glomerellaceae</taxon>
        <taxon>Colletotrichum</taxon>
        <taxon>Colletotrichum spaethianum species complex</taxon>
    </lineage>
</organism>
<evidence type="ECO:0000313" key="1">
    <source>
        <dbReference type="EMBL" id="GJC91082.1"/>
    </source>
</evidence>
<accession>A0AA37H386</accession>